<comment type="caution">
    <text evidence="2">The sequence shown here is derived from an EMBL/GenBank/DDBJ whole genome shotgun (WGS) entry which is preliminary data.</text>
</comment>
<accession>A0ABT6F0H5</accession>
<dbReference type="Pfam" id="PF11237">
    <property type="entry name" value="DUF3038"/>
    <property type="match status" value="1"/>
</dbReference>
<proteinExistence type="predicted"/>
<reference evidence="2" key="2">
    <citation type="submission" date="2022-01" db="EMBL/GenBank/DDBJ databases">
        <authorList>
            <person name="Zivanovic Y."/>
            <person name="Moreira D."/>
            <person name="Lopez-Garcia P."/>
        </authorList>
    </citation>
    <scope>NUCLEOTIDE SEQUENCE</scope>
    <source>
        <strain evidence="2">G9</strain>
    </source>
</reference>
<name>A0ABT6F0H5_9SYNE</name>
<gene>
    <name evidence="2" type="ORF">L3556_10520</name>
</gene>
<feature type="region of interest" description="Disordered" evidence="1">
    <location>
        <begin position="187"/>
        <end position="207"/>
    </location>
</feature>
<evidence type="ECO:0000313" key="3">
    <source>
        <dbReference type="Proteomes" id="UP001154265"/>
    </source>
</evidence>
<keyword evidence="3" id="KW-1185">Reference proteome</keyword>
<dbReference type="EMBL" id="JAKKUT010000002">
    <property type="protein sequence ID" value="MDG2991360.1"/>
    <property type="molecule type" value="Genomic_DNA"/>
</dbReference>
<evidence type="ECO:0000256" key="1">
    <source>
        <dbReference type="SAM" id="MobiDB-lite"/>
    </source>
</evidence>
<protein>
    <submittedName>
        <fullName evidence="2">DUF3038 domain-containing protein</fullName>
    </submittedName>
</protein>
<dbReference type="RefSeq" id="WP_277867229.1">
    <property type="nucleotide sequence ID" value="NZ_JAKKUT010000002.1"/>
</dbReference>
<organism evidence="2 3">
    <name type="scientific">Candidatus Synechococcus calcipolaris G9</name>
    <dbReference type="NCBI Taxonomy" id="1497997"/>
    <lineage>
        <taxon>Bacteria</taxon>
        <taxon>Bacillati</taxon>
        <taxon>Cyanobacteriota</taxon>
        <taxon>Cyanophyceae</taxon>
        <taxon>Synechococcales</taxon>
        <taxon>Synechococcaceae</taxon>
        <taxon>Synechococcus</taxon>
    </lineage>
</organism>
<evidence type="ECO:0000313" key="2">
    <source>
        <dbReference type="EMBL" id="MDG2991360.1"/>
    </source>
</evidence>
<sequence length="207" mass="23181">MTIAIPSEPGTLNTIKAQIDLILLSLEALAAVGSSEILGAAEAMGFEAYISDRVGLWRLRQSSPLRRSRGGRRKLDVDEARALALICTRLAQNHQSLIREAIDQWQVLDEQGRQPHQHPLLGDYLDRFTTLYQERMNAAPLPTDDLTTLALDLLIDLLFYSNSQGYRRLWLTLLERTVPPEPPILNSLNRAEDSANEHSFSNTLPGL</sequence>
<dbReference type="Proteomes" id="UP001154265">
    <property type="component" value="Unassembled WGS sequence"/>
</dbReference>
<feature type="compositionally biased region" description="Polar residues" evidence="1">
    <location>
        <begin position="197"/>
        <end position="207"/>
    </location>
</feature>
<reference evidence="2" key="1">
    <citation type="journal article" date="2022" name="Genome Biol. Evol.">
        <title>A New Gene Family Diagnostic for Intracellular Biomineralization of Amorphous Ca Carbonates by Cyanobacteria.</title>
        <authorList>
            <person name="Benzerara K."/>
            <person name="Duprat E."/>
            <person name="Bitard-Feildel T."/>
            <person name="Caumes G."/>
            <person name="Cassier-Chauvat C."/>
            <person name="Chauvat F."/>
            <person name="Dezi M."/>
            <person name="Diop S.I."/>
            <person name="Gaschignard G."/>
            <person name="Gorgen S."/>
            <person name="Gugger M."/>
            <person name="Lopez-Garcia P."/>
            <person name="Millet M."/>
            <person name="Skouri-Panet F."/>
            <person name="Moreira D."/>
            <person name="Callebaut I."/>
        </authorList>
    </citation>
    <scope>NUCLEOTIDE SEQUENCE</scope>
    <source>
        <strain evidence="2">G9</strain>
    </source>
</reference>
<dbReference type="InterPro" id="IPR021399">
    <property type="entry name" value="DUF3038"/>
</dbReference>